<feature type="transmembrane region" description="Helical" evidence="7">
    <location>
        <begin position="125"/>
        <end position="151"/>
    </location>
</feature>
<evidence type="ECO:0000256" key="4">
    <source>
        <dbReference type="ARBA" id="ARBA00022692"/>
    </source>
</evidence>
<organism evidence="8 9">
    <name type="scientific">Mycolicibacterium chlorophenolicum</name>
    <dbReference type="NCBI Taxonomy" id="37916"/>
    <lineage>
        <taxon>Bacteria</taxon>
        <taxon>Bacillati</taxon>
        <taxon>Actinomycetota</taxon>
        <taxon>Actinomycetes</taxon>
        <taxon>Mycobacteriales</taxon>
        <taxon>Mycobacteriaceae</taxon>
        <taxon>Mycolicibacterium</taxon>
    </lineage>
</organism>
<feature type="transmembrane region" description="Helical" evidence="7">
    <location>
        <begin position="163"/>
        <end position="186"/>
    </location>
</feature>
<keyword evidence="9" id="KW-1185">Reference proteome</keyword>
<keyword evidence="5 7" id="KW-1133">Transmembrane helix</keyword>
<dbReference type="PANTHER" id="PTHR42775:SF1">
    <property type="entry name" value="PERMEASE RV2963-RELATED"/>
    <property type="match status" value="1"/>
</dbReference>
<comment type="subcellular location">
    <subcellularLocation>
        <location evidence="1">Cell membrane</location>
        <topology evidence="1">Multi-pass membrane protein</topology>
    </subcellularLocation>
</comment>
<evidence type="ECO:0000256" key="5">
    <source>
        <dbReference type="ARBA" id="ARBA00022989"/>
    </source>
</evidence>
<feature type="transmembrane region" description="Helical" evidence="7">
    <location>
        <begin position="266"/>
        <end position="287"/>
    </location>
</feature>
<comment type="similarity">
    <text evidence="2">Belongs to the UPF0718 family.</text>
</comment>
<gene>
    <name evidence="8" type="ORF">MCHLDSM_06542</name>
</gene>
<evidence type="ECO:0000313" key="8">
    <source>
        <dbReference type="EMBL" id="KMO67293.1"/>
    </source>
</evidence>
<protein>
    <submittedName>
        <fullName evidence="8">Putative permease</fullName>
    </submittedName>
</protein>
<feature type="transmembrane region" description="Helical" evidence="7">
    <location>
        <begin position="234"/>
        <end position="254"/>
    </location>
</feature>
<evidence type="ECO:0000313" key="9">
    <source>
        <dbReference type="Proteomes" id="UP000036513"/>
    </source>
</evidence>
<name>A0A0J6VCP5_9MYCO</name>
<keyword evidence="3" id="KW-1003">Cell membrane</keyword>
<feature type="transmembrane region" description="Helical" evidence="7">
    <location>
        <begin position="101"/>
        <end position="119"/>
    </location>
</feature>
<feature type="transmembrane region" description="Helical" evidence="7">
    <location>
        <begin position="293"/>
        <end position="316"/>
    </location>
</feature>
<dbReference type="InterPro" id="IPR005524">
    <property type="entry name" value="DUF318"/>
</dbReference>
<evidence type="ECO:0000256" key="6">
    <source>
        <dbReference type="ARBA" id="ARBA00023136"/>
    </source>
</evidence>
<evidence type="ECO:0000256" key="3">
    <source>
        <dbReference type="ARBA" id="ARBA00022475"/>
    </source>
</evidence>
<feature type="transmembrane region" description="Helical" evidence="7">
    <location>
        <begin position="328"/>
        <end position="351"/>
    </location>
</feature>
<feature type="transmembrane region" description="Helical" evidence="7">
    <location>
        <begin position="71"/>
        <end position="89"/>
    </location>
</feature>
<keyword evidence="4 7" id="KW-0812">Transmembrane</keyword>
<evidence type="ECO:0000256" key="1">
    <source>
        <dbReference type="ARBA" id="ARBA00004651"/>
    </source>
</evidence>
<sequence>MAQVTGHESGGGVCGPGVSTVAMLAAAALGWTAAYALNEYLWDALADRLGLDLGNRAVGAAHFFVYDSVKILLLLAGLMFVVGMLRASLDLDRARMYLQGRGLFVGLILAVVLGVVTPFCSCSSIPLFIGFVAAGIPLSITLTFLVASPLVSEIAAILIGQQFGWHIAAAYVAAGSALSLAIGWIFSRFDLSRWVEDVVYTTQVAALRMEGRVPSLAERAGAALAETKDILRSVWVWVLAGVAVGAAIHGWVPADFFTRFAGPDNPLSVVVATVAGAPLYVNGAGVVPIAEALWAKGVPLGTVMAFIMSTIALSVPQAVMLRRVLKPALLGLFFGTVTIGIMLIGFLFNLFS</sequence>
<reference evidence="8 9" key="1">
    <citation type="journal article" date="2015" name="Genome Biol. Evol.">
        <title>Characterization of Three Mycobacterium spp. with Potential Use in Bioremediation by Genome Sequencing and Comparative Genomics.</title>
        <authorList>
            <person name="Das S."/>
            <person name="Pettersson B.M."/>
            <person name="Behra P.R."/>
            <person name="Ramesh M."/>
            <person name="Dasgupta S."/>
            <person name="Bhattacharya A."/>
            <person name="Kirsebom L.A."/>
        </authorList>
    </citation>
    <scope>NUCLEOTIDE SEQUENCE [LARGE SCALE GENOMIC DNA]</scope>
    <source>
        <strain evidence="8 9">DSM 43826</strain>
    </source>
</reference>
<dbReference type="Proteomes" id="UP000036513">
    <property type="component" value="Unassembled WGS sequence"/>
</dbReference>
<comment type="caution">
    <text evidence="8">The sequence shown here is derived from an EMBL/GenBank/DDBJ whole genome shotgun (WGS) entry which is preliminary data.</text>
</comment>
<feature type="transmembrane region" description="Helical" evidence="7">
    <location>
        <begin position="12"/>
        <end position="37"/>
    </location>
</feature>
<dbReference type="AlphaFoldDB" id="A0A0J6VCP5"/>
<dbReference type="RefSeq" id="WP_053083136.1">
    <property type="nucleotide sequence ID" value="NZ_JYNL01000069.1"/>
</dbReference>
<evidence type="ECO:0000256" key="2">
    <source>
        <dbReference type="ARBA" id="ARBA00006386"/>
    </source>
</evidence>
<accession>A0A0J6VCP5</accession>
<proteinExistence type="inferred from homology"/>
<dbReference type="STRING" id="37916.MCHLDSM_06542"/>
<dbReference type="EMBL" id="JYNL01000069">
    <property type="protein sequence ID" value="KMO67293.1"/>
    <property type="molecule type" value="Genomic_DNA"/>
</dbReference>
<dbReference type="GO" id="GO:0005886">
    <property type="term" value="C:plasma membrane"/>
    <property type="evidence" value="ECO:0007669"/>
    <property type="project" value="UniProtKB-SubCell"/>
</dbReference>
<evidence type="ECO:0000256" key="7">
    <source>
        <dbReference type="SAM" id="Phobius"/>
    </source>
</evidence>
<dbReference type="PANTHER" id="PTHR42775">
    <property type="entry name" value="PERMEASE RV2963-RELATED"/>
    <property type="match status" value="1"/>
</dbReference>
<dbReference type="PATRIC" id="fig|37916.4.peg.6560"/>
<dbReference type="Pfam" id="PF03773">
    <property type="entry name" value="ArsP_1"/>
    <property type="match status" value="1"/>
</dbReference>
<dbReference type="InterPro" id="IPR053166">
    <property type="entry name" value="UPF0718_permease"/>
</dbReference>
<keyword evidence="6 7" id="KW-0472">Membrane</keyword>